<organism evidence="1">
    <name type="scientific">Timema monikensis</name>
    <dbReference type="NCBI Taxonomy" id="170555"/>
    <lineage>
        <taxon>Eukaryota</taxon>
        <taxon>Metazoa</taxon>
        <taxon>Ecdysozoa</taxon>
        <taxon>Arthropoda</taxon>
        <taxon>Hexapoda</taxon>
        <taxon>Insecta</taxon>
        <taxon>Pterygota</taxon>
        <taxon>Neoptera</taxon>
        <taxon>Polyneoptera</taxon>
        <taxon>Phasmatodea</taxon>
        <taxon>Timematodea</taxon>
        <taxon>Timematoidea</taxon>
        <taxon>Timematidae</taxon>
        <taxon>Timema</taxon>
    </lineage>
</organism>
<name>A0A7R9E284_9NEOP</name>
<dbReference type="EMBL" id="OB792860">
    <property type="protein sequence ID" value="CAD7424949.1"/>
    <property type="molecule type" value="Genomic_DNA"/>
</dbReference>
<sequence length="138" mass="14990">MKKEQSYGLVVDVSNDTSKGTNLGDGGTVKKVKLLPPYGGWGWAIAFGMSLSTVKPHRIIEEGNAALSPKEVPACHEVRIVGQGDYNVLLLKLNKLGTVQRTKGYRLKTQMVVSENIIYARALMVTGMDVDDSESPVI</sequence>
<dbReference type="AlphaFoldDB" id="A0A7R9E284"/>
<gene>
    <name evidence="1" type="ORF">TMSB3V08_LOCUS1874</name>
</gene>
<proteinExistence type="predicted"/>
<protein>
    <submittedName>
        <fullName evidence="1">Uncharacterized protein</fullName>
    </submittedName>
</protein>
<accession>A0A7R9E284</accession>
<evidence type="ECO:0000313" key="1">
    <source>
        <dbReference type="EMBL" id="CAD7424949.1"/>
    </source>
</evidence>
<reference evidence="1" key="1">
    <citation type="submission" date="2020-11" db="EMBL/GenBank/DDBJ databases">
        <authorList>
            <person name="Tran Van P."/>
        </authorList>
    </citation>
    <scope>NUCLEOTIDE SEQUENCE</scope>
</reference>